<evidence type="ECO:0000313" key="1">
    <source>
        <dbReference type="EMBL" id="KAF8797029.1"/>
    </source>
</evidence>
<comment type="caution">
    <text evidence="1">The sequence shown here is derived from an EMBL/GenBank/DDBJ whole genome shotgun (WGS) entry which is preliminary data.</text>
</comment>
<reference evidence="1" key="1">
    <citation type="journal article" date="2020" name="bioRxiv">
        <title>Chromosome-level reference genome of the European wasp spider Argiope bruennichi: a resource for studies on range expansion and evolutionary adaptation.</title>
        <authorList>
            <person name="Sheffer M.M."/>
            <person name="Hoppe A."/>
            <person name="Krehenwinkel H."/>
            <person name="Uhl G."/>
            <person name="Kuss A.W."/>
            <person name="Jensen L."/>
            <person name="Jensen C."/>
            <person name="Gillespie R.G."/>
            <person name="Hoff K.J."/>
            <person name="Prost S."/>
        </authorList>
    </citation>
    <scope>NUCLEOTIDE SEQUENCE</scope>
</reference>
<name>A0A8T0G578_ARGBR</name>
<protein>
    <submittedName>
        <fullName evidence="1">Uncharacterized protein</fullName>
    </submittedName>
</protein>
<evidence type="ECO:0000313" key="2">
    <source>
        <dbReference type="Proteomes" id="UP000807504"/>
    </source>
</evidence>
<accession>A0A8T0G578</accession>
<dbReference type="Proteomes" id="UP000807504">
    <property type="component" value="Unassembled WGS sequence"/>
</dbReference>
<reference evidence="1" key="2">
    <citation type="submission" date="2020-06" db="EMBL/GenBank/DDBJ databases">
        <authorList>
            <person name="Sheffer M."/>
        </authorList>
    </citation>
    <scope>NUCLEOTIDE SEQUENCE</scope>
</reference>
<keyword evidence="2" id="KW-1185">Reference proteome</keyword>
<dbReference type="EMBL" id="JABXBU010000001">
    <property type="protein sequence ID" value="KAF8797029.1"/>
    <property type="molecule type" value="Genomic_DNA"/>
</dbReference>
<sequence>MEKVHRSECLIAKLRKETTPPPNPFPEFYFLTSPLFDQVLCSPAIPLPFLSKANAPTYAPPLPRSAVKGPLHLTILSPVLLLKKKQRQRTPPGTSIYYQRNLLVKLFCAVKIILKYEVADGLSATIADDRQEEPLEGAQRFLFQENSIFFVSLP</sequence>
<dbReference type="AlphaFoldDB" id="A0A8T0G578"/>
<proteinExistence type="predicted"/>
<organism evidence="1 2">
    <name type="scientific">Argiope bruennichi</name>
    <name type="common">Wasp spider</name>
    <name type="synonym">Aranea bruennichi</name>
    <dbReference type="NCBI Taxonomy" id="94029"/>
    <lineage>
        <taxon>Eukaryota</taxon>
        <taxon>Metazoa</taxon>
        <taxon>Ecdysozoa</taxon>
        <taxon>Arthropoda</taxon>
        <taxon>Chelicerata</taxon>
        <taxon>Arachnida</taxon>
        <taxon>Araneae</taxon>
        <taxon>Araneomorphae</taxon>
        <taxon>Entelegynae</taxon>
        <taxon>Araneoidea</taxon>
        <taxon>Araneidae</taxon>
        <taxon>Argiope</taxon>
    </lineage>
</organism>
<gene>
    <name evidence="1" type="ORF">HNY73_001343</name>
</gene>